<sequence length="185" mass="20671">MCGWHLRAPEGGVEARASADMHRQNQAFSSQMLDQILHFIHRFYHVKIGTKRKHQIEEKLQSDAVGMSDIQGHDITSSLEVVVFSQEPENRGEDEVAALEIQGIEVTHGREVVDVCDGAARLASNHDEVIEVPHNHGHKTGQSAHSCNSLEARYLSKYSSWCQATPSVGQHIFPDNTTYRHLPNA</sequence>
<organism evidence="1 2">
    <name type="scientific">Suillus luteus UH-Slu-Lm8-n1</name>
    <dbReference type="NCBI Taxonomy" id="930992"/>
    <lineage>
        <taxon>Eukaryota</taxon>
        <taxon>Fungi</taxon>
        <taxon>Dikarya</taxon>
        <taxon>Basidiomycota</taxon>
        <taxon>Agaricomycotina</taxon>
        <taxon>Agaricomycetes</taxon>
        <taxon>Agaricomycetidae</taxon>
        <taxon>Boletales</taxon>
        <taxon>Suillineae</taxon>
        <taxon>Suillaceae</taxon>
        <taxon>Suillus</taxon>
    </lineage>
</organism>
<dbReference type="HOGENOM" id="CLU_1462256_0_0_1"/>
<name>A0A0C9ZGP6_9AGAM</name>
<reference evidence="1 2" key="1">
    <citation type="submission" date="2014-04" db="EMBL/GenBank/DDBJ databases">
        <authorList>
            <consortium name="DOE Joint Genome Institute"/>
            <person name="Kuo A."/>
            <person name="Ruytinx J."/>
            <person name="Rineau F."/>
            <person name="Colpaert J."/>
            <person name="Kohler A."/>
            <person name="Nagy L.G."/>
            <person name="Floudas D."/>
            <person name="Copeland A."/>
            <person name="Barry K.W."/>
            <person name="Cichocki N."/>
            <person name="Veneault-Fourrey C."/>
            <person name="LaButti K."/>
            <person name="Lindquist E.A."/>
            <person name="Lipzen A."/>
            <person name="Lundell T."/>
            <person name="Morin E."/>
            <person name="Murat C."/>
            <person name="Sun H."/>
            <person name="Tunlid A."/>
            <person name="Henrissat B."/>
            <person name="Grigoriev I.V."/>
            <person name="Hibbett D.S."/>
            <person name="Martin F."/>
            <person name="Nordberg H.P."/>
            <person name="Cantor M.N."/>
            <person name="Hua S.X."/>
        </authorList>
    </citation>
    <scope>NUCLEOTIDE SEQUENCE [LARGE SCALE GENOMIC DNA]</scope>
    <source>
        <strain evidence="1 2">UH-Slu-Lm8-n1</strain>
    </source>
</reference>
<dbReference type="AlphaFoldDB" id="A0A0C9ZGP6"/>
<dbReference type="InParanoid" id="A0A0C9ZGP6"/>
<proteinExistence type="predicted"/>
<dbReference type="EMBL" id="KN835519">
    <property type="protein sequence ID" value="KIK36560.1"/>
    <property type="molecule type" value="Genomic_DNA"/>
</dbReference>
<reference evidence="2" key="2">
    <citation type="submission" date="2015-01" db="EMBL/GenBank/DDBJ databases">
        <title>Evolutionary Origins and Diversification of the Mycorrhizal Mutualists.</title>
        <authorList>
            <consortium name="DOE Joint Genome Institute"/>
            <consortium name="Mycorrhizal Genomics Consortium"/>
            <person name="Kohler A."/>
            <person name="Kuo A."/>
            <person name="Nagy L.G."/>
            <person name="Floudas D."/>
            <person name="Copeland A."/>
            <person name="Barry K.W."/>
            <person name="Cichocki N."/>
            <person name="Veneault-Fourrey C."/>
            <person name="LaButti K."/>
            <person name="Lindquist E.A."/>
            <person name="Lipzen A."/>
            <person name="Lundell T."/>
            <person name="Morin E."/>
            <person name="Murat C."/>
            <person name="Riley R."/>
            <person name="Ohm R."/>
            <person name="Sun H."/>
            <person name="Tunlid A."/>
            <person name="Henrissat B."/>
            <person name="Grigoriev I.V."/>
            <person name="Hibbett D.S."/>
            <person name="Martin F."/>
        </authorList>
    </citation>
    <scope>NUCLEOTIDE SEQUENCE [LARGE SCALE GENOMIC DNA]</scope>
    <source>
        <strain evidence="2">UH-Slu-Lm8-n1</strain>
    </source>
</reference>
<accession>A0A0C9ZGP6</accession>
<dbReference type="Proteomes" id="UP000054485">
    <property type="component" value="Unassembled WGS sequence"/>
</dbReference>
<evidence type="ECO:0000313" key="1">
    <source>
        <dbReference type="EMBL" id="KIK36560.1"/>
    </source>
</evidence>
<keyword evidence="2" id="KW-1185">Reference proteome</keyword>
<dbReference type="OrthoDB" id="10261556at2759"/>
<protein>
    <submittedName>
        <fullName evidence="1">Uncharacterized protein</fullName>
    </submittedName>
</protein>
<evidence type="ECO:0000313" key="2">
    <source>
        <dbReference type="Proteomes" id="UP000054485"/>
    </source>
</evidence>
<gene>
    <name evidence="1" type="ORF">CY34DRAFT_109475</name>
</gene>